<comment type="similarity">
    <text evidence="1">Belongs to the cycloisomerase 2 family.</text>
</comment>
<dbReference type="Proteomes" id="UP000293852">
    <property type="component" value="Unassembled WGS sequence"/>
</dbReference>
<evidence type="ECO:0000313" key="2">
    <source>
        <dbReference type="EMBL" id="RZS62123.1"/>
    </source>
</evidence>
<dbReference type="SUPFAM" id="SSF75011">
    <property type="entry name" value="3-carboxy-cis,cis-mucoante lactonizing enzyme"/>
    <property type="match status" value="1"/>
</dbReference>
<dbReference type="RefSeq" id="WP_130415326.1">
    <property type="nucleotide sequence ID" value="NZ_SGWX01000001.1"/>
</dbReference>
<dbReference type="PANTHER" id="PTHR30344:SF1">
    <property type="entry name" value="6-PHOSPHOGLUCONOLACTONASE"/>
    <property type="match status" value="1"/>
</dbReference>
<evidence type="ECO:0000313" key="3">
    <source>
        <dbReference type="Proteomes" id="UP000293852"/>
    </source>
</evidence>
<dbReference type="InterPro" id="IPR050282">
    <property type="entry name" value="Cycloisomerase_2"/>
</dbReference>
<evidence type="ECO:0000256" key="1">
    <source>
        <dbReference type="ARBA" id="ARBA00005564"/>
    </source>
</evidence>
<proteinExistence type="inferred from homology"/>
<name>A0A4Q7M520_9MICO</name>
<reference evidence="2 3" key="1">
    <citation type="submission" date="2019-02" db="EMBL/GenBank/DDBJ databases">
        <title>Sequencing the genomes of 1000 actinobacteria strains.</title>
        <authorList>
            <person name="Klenk H.-P."/>
        </authorList>
    </citation>
    <scope>NUCLEOTIDE SEQUENCE [LARGE SCALE GENOMIC DNA]</scope>
    <source>
        <strain evidence="2 3">DSM 16932</strain>
    </source>
</reference>
<dbReference type="GO" id="GO:0017057">
    <property type="term" value="F:6-phosphogluconolactonase activity"/>
    <property type="evidence" value="ECO:0007669"/>
    <property type="project" value="TreeGrafter"/>
</dbReference>
<comment type="caution">
    <text evidence="2">The sequence shown here is derived from an EMBL/GenBank/DDBJ whole genome shotgun (WGS) entry which is preliminary data.</text>
</comment>
<dbReference type="InterPro" id="IPR019405">
    <property type="entry name" value="Lactonase_7-beta_prop"/>
</dbReference>
<keyword evidence="3" id="KW-1185">Reference proteome</keyword>
<sequence>MTAVAPHTLWVGSYPAVGASAGSGEGVWSLDVGADGRFGRPRLAATSPAPSFLALHPSGRTLYAVAEDAPGTVSAFPLSPDGALGAPVVLASGGAFGCHVLALAHTLWIAHYGDGVAAAVPLDPATGALAGDAVRFAGGGSGPQADRQEGPHAHFVAARGEDVLVADLGADTLRRYPARVAGPRRRPTAPAVAARLPGGAGPRHLVELPGGALVVVGELDARLHLLLPAAGGWTPVAATPVTATPVVAGARAPAGLPASSPPGPSPSHIALTGDLLTVGVRGDDVLSTHRVRVGDDGVPALDPLADIALGAGACPRHHAVLGQCAHGRLLVVVARQGAGDLAAVLVDPVTGAGEVTDAVALPTPPACVLEAA</sequence>
<dbReference type="AlphaFoldDB" id="A0A4Q7M520"/>
<protein>
    <submittedName>
        <fullName evidence="2">6-phosphogluconolactonase (Cycloisomerase 2 family)</fullName>
    </submittedName>
</protein>
<dbReference type="Gene3D" id="2.130.10.10">
    <property type="entry name" value="YVTN repeat-like/Quinoprotein amine dehydrogenase"/>
    <property type="match status" value="1"/>
</dbReference>
<dbReference type="OrthoDB" id="9790815at2"/>
<accession>A0A4Q7M520</accession>
<dbReference type="EMBL" id="SGWX01000001">
    <property type="protein sequence ID" value="RZS62123.1"/>
    <property type="molecule type" value="Genomic_DNA"/>
</dbReference>
<dbReference type="GO" id="GO:0016853">
    <property type="term" value="F:isomerase activity"/>
    <property type="evidence" value="ECO:0007669"/>
    <property type="project" value="UniProtKB-KW"/>
</dbReference>
<dbReference type="Pfam" id="PF10282">
    <property type="entry name" value="Lactonase"/>
    <property type="match status" value="1"/>
</dbReference>
<organism evidence="2 3">
    <name type="scientific">Xylanimonas ulmi</name>
    <dbReference type="NCBI Taxonomy" id="228973"/>
    <lineage>
        <taxon>Bacteria</taxon>
        <taxon>Bacillati</taxon>
        <taxon>Actinomycetota</taxon>
        <taxon>Actinomycetes</taxon>
        <taxon>Micrococcales</taxon>
        <taxon>Promicromonosporaceae</taxon>
        <taxon>Xylanimonas</taxon>
    </lineage>
</organism>
<gene>
    <name evidence="2" type="ORF">EV386_2442</name>
</gene>
<dbReference type="PANTHER" id="PTHR30344">
    <property type="entry name" value="6-PHOSPHOGLUCONOLACTONASE-RELATED"/>
    <property type="match status" value="1"/>
</dbReference>
<keyword evidence="2" id="KW-0413">Isomerase</keyword>
<dbReference type="InterPro" id="IPR015943">
    <property type="entry name" value="WD40/YVTN_repeat-like_dom_sf"/>
</dbReference>